<keyword evidence="5 6" id="KW-0472">Membrane</keyword>
<comment type="similarity">
    <text evidence="2">Belongs to the autoinducer-2 exporter (AI-2E) (TC 2.A.86) family.</text>
</comment>
<evidence type="ECO:0000313" key="8">
    <source>
        <dbReference type="Proteomes" id="UP001255246"/>
    </source>
</evidence>
<gene>
    <name evidence="7" type="ORF">RM706_11785</name>
</gene>
<feature type="transmembrane region" description="Helical" evidence="6">
    <location>
        <begin position="292"/>
        <end position="321"/>
    </location>
</feature>
<proteinExistence type="inferred from homology"/>
<dbReference type="PANTHER" id="PTHR21716">
    <property type="entry name" value="TRANSMEMBRANE PROTEIN"/>
    <property type="match status" value="1"/>
</dbReference>
<keyword evidence="3 6" id="KW-0812">Transmembrane</keyword>
<evidence type="ECO:0000256" key="5">
    <source>
        <dbReference type="ARBA" id="ARBA00023136"/>
    </source>
</evidence>
<accession>A0ABU3AC14</accession>
<name>A0ABU3AC14_9FLAO</name>
<protein>
    <submittedName>
        <fullName evidence="7">AI-2E family transporter</fullName>
    </submittedName>
</protein>
<keyword evidence="4 6" id="KW-1133">Transmembrane helix</keyword>
<evidence type="ECO:0000256" key="1">
    <source>
        <dbReference type="ARBA" id="ARBA00004141"/>
    </source>
</evidence>
<reference evidence="7 8" key="1">
    <citation type="submission" date="2023-09" db="EMBL/GenBank/DDBJ databases">
        <authorList>
            <person name="Rey-Velasco X."/>
        </authorList>
    </citation>
    <scope>NUCLEOTIDE SEQUENCE [LARGE SCALE GENOMIC DNA]</scope>
    <source>
        <strain evidence="7 8">F388</strain>
    </source>
</reference>
<feature type="transmembrane region" description="Helical" evidence="6">
    <location>
        <begin position="254"/>
        <end position="272"/>
    </location>
</feature>
<organism evidence="7 8">
    <name type="scientific">Croceitalea rosinachiae</name>
    <dbReference type="NCBI Taxonomy" id="3075596"/>
    <lineage>
        <taxon>Bacteria</taxon>
        <taxon>Pseudomonadati</taxon>
        <taxon>Bacteroidota</taxon>
        <taxon>Flavobacteriia</taxon>
        <taxon>Flavobacteriales</taxon>
        <taxon>Flavobacteriaceae</taxon>
        <taxon>Croceitalea</taxon>
    </lineage>
</organism>
<evidence type="ECO:0000256" key="4">
    <source>
        <dbReference type="ARBA" id="ARBA00022989"/>
    </source>
</evidence>
<feature type="transmembrane region" description="Helical" evidence="6">
    <location>
        <begin position="136"/>
        <end position="155"/>
    </location>
</feature>
<comment type="caution">
    <text evidence="7">The sequence shown here is derived from an EMBL/GenBank/DDBJ whole genome shotgun (WGS) entry which is preliminary data.</text>
</comment>
<evidence type="ECO:0000256" key="3">
    <source>
        <dbReference type="ARBA" id="ARBA00022692"/>
    </source>
</evidence>
<dbReference type="Pfam" id="PF01594">
    <property type="entry name" value="AI-2E_transport"/>
    <property type="match status" value="1"/>
</dbReference>
<feature type="transmembrane region" description="Helical" evidence="6">
    <location>
        <begin position="6"/>
        <end position="37"/>
    </location>
</feature>
<comment type="subcellular location">
    <subcellularLocation>
        <location evidence="1">Membrane</location>
        <topology evidence="1">Multi-pass membrane protein</topology>
    </subcellularLocation>
</comment>
<evidence type="ECO:0000256" key="6">
    <source>
        <dbReference type="SAM" id="Phobius"/>
    </source>
</evidence>
<dbReference type="InterPro" id="IPR002549">
    <property type="entry name" value="AI-2E-like"/>
</dbReference>
<sequence length="341" mass="38225">MKKLAFLVIGIGGIIALLIMAKNIIIPFAYGVALWFLGRYFKNLAYKIPLFKKYLPSWLISSIIFVFIIITISLIAGIISSSVDTLIEAYPSYQSNIDTIVNKLNDIFHIDVYQNLTEKLKDFDFSSLLQTIADSISGIFGDIVMVLLYAMFIISEETSFLNKLKKIFNRTEDFERVIDILNKIYKSISDYIGLKTLVSLLTGLVGYIFLALMDVDAPFFWALLMFLLNYIPTIGSLIATIFPAFFSLIQFGEFTPFIIILIGLGLVQWFIGNVLEPKIMGSSLNISPLVTIIALVVWGQIWGITGMLLSVPITVVMIIVFSQFKSTRAVAILLSENGEIE</sequence>
<dbReference type="PANTHER" id="PTHR21716:SF64">
    <property type="entry name" value="AI-2 TRANSPORT PROTEIN TQSA"/>
    <property type="match status" value="1"/>
</dbReference>
<evidence type="ECO:0000256" key="2">
    <source>
        <dbReference type="ARBA" id="ARBA00009773"/>
    </source>
</evidence>
<feature type="transmembrane region" description="Helical" evidence="6">
    <location>
        <begin position="219"/>
        <end position="242"/>
    </location>
</feature>
<evidence type="ECO:0000313" key="7">
    <source>
        <dbReference type="EMBL" id="MDT0607720.1"/>
    </source>
</evidence>
<feature type="transmembrane region" description="Helical" evidence="6">
    <location>
        <begin position="192"/>
        <end position="213"/>
    </location>
</feature>
<keyword evidence="8" id="KW-1185">Reference proteome</keyword>
<dbReference type="Proteomes" id="UP001255246">
    <property type="component" value="Unassembled WGS sequence"/>
</dbReference>
<dbReference type="EMBL" id="JAVRHR010000002">
    <property type="protein sequence ID" value="MDT0607720.1"/>
    <property type="molecule type" value="Genomic_DNA"/>
</dbReference>
<dbReference type="RefSeq" id="WP_311351715.1">
    <property type="nucleotide sequence ID" value="NZ_JAVRHR010000002.1"/>
</dbReference>
<feature type="transmembrane region" description="Helical" evidence="6">
    <location>
        <begin position="58"/>
        <end position="79"/>
    </location>
</feature>